<evidence type="ECO:0000313" key="1">
    <source>
        <dbReference type="EMBL" id="WPJ56285.1"/>
    </source>
</evidence>
<gene>
    <name evidence="1" type="ORF">RCIP0102_00175</name>
</gene>
<dbReference type="Proteomes" id="UP001434466">
    <property type="component" value="Segment"/>
</dbReference>
<evidence type="ECO:0000313" key="2">
    <source>
        <dbReference type="Proteomes" id="UP001434466"/>
    </source>
</evidence>
<proteinExistence type="predicted"/>
<reference evidence="1" key="1">
    <citation type="submission" date="2023-09" db="EMBL/GenBank/DDBJ databases">
        <authorList>
            <person name="Feng J."/>
        </authorList>
    </citation>
    <scope>NUCLEOTIDE SEQUENCE</scope>
</reference>
<accession>A0AAX4H179</accession>
<name>A0AAX4H179_9VIRU</name>
<sequence length="52" mass="5840">MNKIDFSKLKVPRQAIPEHISKELISVQPIPGNIIKDALAALREEESKSKVE</sequence>
<organism evidence="1 2">
    <name type="scientific">Klebsiella phage RCIP0102</name>
    <dbReference type="NCBI Taxonomy" id="3094270"/>
    <lineage>
        <taxon>Viruses</taxon>
    </lineage>
</organism>
<dbReference type="EMBL" id="OR532896">
    <property type="protein sequence ID" value="WPJ56285.1"/>
    <property type="molecule type" value="Genomic_DNA"/>
</dbReference>
<protein>
    <submittedName>
        <fullName evidence="1">Uncharacterized protein</fullName>
    </submittedName>
</protein>